<gene>
    <name evidence="4" type="primary">nirD</name>
    <name evidence="4" type="ORF">EBB_20370</name>
</gene>
<evidence type="ECO:0000313" key="4">
    <source>
        <dbReference type="EMBL" id="MBD9362816.1"/>
    </source>
</evidence>
<keyword evidence="1" id="KW-0560">Oxidoreductase</keyword>
<evidence type="ECO:0000256" key="2">
    <source>
        <dbReference type="ARBA" id="ARBA00023063"/>
    </source>
</evidence>
<dbReference type="RefSeq" id="WP_192395556.1">
    <property type="nucleotide sequence ID" value="NZ_CAJHIU010000003.1"/>
</dbReference>
<dbReference type="CDD" id="cd03529">
    <property type="entry name" value="Rieske_NirD"/>
    <property type="match status" value="1"/>
</dbReference>
<dbReference type="PROSITE" id="PS51300">
    <property type="entry name" value="NIRD"/>
    <property type="match status" value="1"/>
</dbReference>
<dbReference type="Gene3D" id="2.102.10.10">
    <property type="entry name" value="Rieske [2Fe-2S] iron-sulphur domain"/>
    <property type="match status" value="1"/>
</dbReference>
<dbReference type="SUPFAM" id="SSF50022">
    <property type="entry name" value="ISP domain"/>
    <property type="match status" value="1"/>
</dbReference>
<comment type="caution">
    <text evidence="4">The sequence shown here is derived from an EMBL/GenBank/DDBJ whole genome shotgun (WGS) entry which is preliminary data.</text>
</comment>
<organism evidence="4 5">
    <name type="scientific">Methylomonas fluvii</name>
    <dbReference type="NCBI Taxonomy" id="1854564"/>
    <lineage>
        <taxon>Bacteria</taxon>
        <taxon>Pseudomonadati</taxon>
        <taxon>Pseudomonadota</taxon>
        <taxon>Gammaproteobacteria</taxon>
        <taxon>Methylococcales</taxon>
        <taxon>Methylococcaceae</taxon>
        <taxon>Methylomonas</taxon>
    </lineage>
</organism>
<keyword evidence="5" id="KW-1185">Reference proteome</keyword>
<dbReference type="InterPro" id="IPR017881">
    <property type="entry name" value="NirD"/>
</dbReference>
<feature type="domain" description="Rieske-like [2Fe-2S]" evidence="3">
    <location>
        <begin position="3"/>
        <end position="106"/>
    </location>
</feature>
<dbReference type="Pfam" id="PF13806">
    <property type="entry name" value="Rieske_2"/>
    <property type="match status" value="1"/>
</dbReference>
<proteinExistence type="predicted"/>
<accession>A0ABR9DJ14</accession>
<evidence type="ECO:0000256" key="1">
    <source>
        <dbReference type="ARBA" id="ARBA00023002"/>
    </source>
</evidence>
<dbReference type="PANTHER" id="PTHR40562:SF1">
    <property type="entry name" value="NITRITE REDUCTASE (NADH) SMALL SUBUNIT"/>
    <property type="match status" value="1"/>
</dbReference>
<dbReference type="InterPro" id="IPR012748">
    <property type="entry name" value="Rieske-like_NirD"/>
</dbReference>
<protein>
    <submittedName>
        <fullName evidence="4">Nitrite reductase small subunit NirD</fullName>
    </submittedName>
</protein>
<dbReference type="NCBIfam" id="TIGR02378">
    <property type="entry name" value="nirD_assim_sml"/>
    <property type="match status" value="1"/>
</dbReference>
<sequence length="126" mass="13813">MSTWIDVCHIDDLQADSGVCALVKGKQIAIFYLQRRQEVYAIGNFDPFSQANVLSRGMIGDMGGEPMVASPMYKQHFHLRTGVCFEDAGVSVPAYQVRLENGRVAVMLASSPAQQKSPSLAVCEME</sequence>
<dbReference type="EMBL" id="JACXST010000003">
    <property type="protein sequence ID" value="MBD9362816.1"/>
    <property type="molecule type" value="Genomic_DNA"/>
</dbReference>
<dbReference type="Proteomes" id="UP000641152">
    <property type="component" value="Unassembled WGS sequence"/>
</dbReference>
<name>A0ABR9DJ14_9GAMM</name>
<keyword evidence="2" id="KW-0534">Nitrate assimilation</keyword>
<dbReference type="PANTHER" id="PTHR40562">
    <property type="match status" value="1"/>
</dbReference>
<evidence type="ECO:0000259" key="3">
    <source>
        <dbReference type="Pfam" id="PF13806"/>
    </source>
</evidence>
<dbReference type="InterPro" id="IPR036922">
    <property type="entry name" value="Rieske_2Fe-2S_sf"/>
</dbReference>
<evidence type="ECO:0000313" key="5">
    <source>
        <dbReference type="Proteomes" id="UP000641152"/>
    </source>
</evidence>
<reference evidence="4 5" key="1">
    <citation type="submission" date="2020-09" db="EMBL/GenBank/DDBJ databases">
        <title>Methylomonas albis sp. nov. and Methylomonas fluvii sp. nov.: Two cold-adapted methanotrophs from the River Elbe and an amended description of Methylovulum psychrotolerans strain Eb1.</title>
        <authorList>
            <person name="Bussmann I.K."/>
            <person name="Klings K.-W."/>
            <person name="Warnstedt J."/>
            <person name="Hoppert M."/>
            <person name="Saborowski A."/>
            <person name="Horn F."/>
            <person name="Liebner S."/>
        </authorList>
    </citation>
    <scope>NUCLEOTIDE SEQUENCE [LARGE SCALE GENOMIC DNA]</scope>
    <source>
        <strain evidence="4 5">EbB</strain>
    </source>
</reference>